<keyword evidence="3 6" id="KW-0694">RNA-binding</keyword>
<dbReference type="EMBL" id="LNGF01000041">
    <property type="protein sequence ID" value="KYC46876.1"/>
    <property type="molecule type" value="Genomic_DNA"/>
</dbReference>
<evidence type="ECO:0000256" key="4">
    <source>
        <dbReference type="ARBA" id="ARBA00022980"/>
    </source>
</evidence>
<reference evidence="11 12" key="1">
    <citation type="journal article" date="2016" name="ISME J.">
        <title>Chasing the elusive Euryarchaeota class WSA2: genomes reveal a uniquely fastidious methyl-reducing methanogen.</title>
        <authorList>
            <person name="Nobu M.K."/>
            <person name="Narihiro T."/>
            <person name="Kuroda K."/>
            <person name="Mei R."/>
            <person name="Liu W.T."/>
        </authorList>
    </citation>
    <scope>NUCLEOTIDE SEQUENCE [LARGE SCALE GENOMIC DNA]</scope>
    <source>
        <strain evidence="8">B03fssc0709_Meth_Bin005</strain>
        <strain evidence="9">B15fssc0709_Meth_Bin003</strain>
        <strain evidence="10">BMIXfssc0709_Meth_Bin006</strain>
    </source>
</reference>
<protein>
    <recommendedName>
        <fullName evidence="6">Large ribosomal subunit protein uL23</fullName>
    </recommendedName>
</protein>
<dbReference type="AlphaFoldDB" id="A0A150IIY6"/>
<keyword evidence="4 6" id="KW-0689">Ribosomal protein</keyword>
<evidence type="ECO:0000313" key="11">
    <source>
        <dbReference type="Proteomes" id="UP000091929"/>
    </source>
</evidence>
<comment type="similarity">
    <text evidence="1 6 7">Belongs to the universal ribosomal protein uL23 family.</text>
</comment>
<dbReference type="Proteomes" id="UP000091929">
    <property type="component" value="Unassembled WGS sequence"/>
</dbReference>
<evidence type="ECO:0000256" key="6">
    <source>
        <dbReference type="HAMAP-Rule" id="MF_01369"/>
    </source>
</evidence>
<dbReference type="GO" id="GO:0005840">
    <property type="term" value="C:ribosome"/>
    <property type="evidence" value="ECO:0007669"/>
    <property type="project" value="UniProtKB-UniRule"/>
</dbReference>
<dbReference type="GO" id="GO:0006412">
    <property type="term" value="P:translation"/>
    <property type="evidence" value="ECO:0007669"/>
    <property type="project" value="UniProtKB-UniRule"/>
</dbReference>
<evidence type="ECO:0000256" key="1">
    <source>
        <dbReference type="ARBA" id="ARBA00006700"/>
    </source>
</evidence>
<accession>A0A150IIY6</accession>
<dbReference type="HAMAP" id="MF_01369_A">
    <property type="entry name" value="Ribosomal_uL23_A"/>
    <property type="match status" value="1"/>
</dbReference>
<dbReference type="EMBL" id="LNJC01000039">
    <property type="protein sequence ID" value="KYC49305.1"/>
    <property type="molecule type" value="Genomic_DNA"/>
</dbReference>
<dbReference type="Pfam" id="PF00276">
    <property type="entry name" value="Ribosomal_L23"/>
    <property type="match status" value="1"/>
</dbReference>
<evidence type="ECO:0000313" key="12">
    <source>
        <dbReference type="Proteomes" id="UP000092401"/>
    </source>
</evidence>
<dbReference type="NCBIfam" id="TIGR03636">
    <property type="entry name" value="uL23_arch"/>
    <property type="match status" value="1"/>
</dbReference>
<dbReference type="EMBL" id="LNGE01000037">
    <property type="protein sequence ID" value="KYC44902.1"/>
    <property type="molecule type" value="Genomic_DNA"/>
</dbReference>
<accession>A0A150IWQ5</accession>
<dbReference type="PROSITE" id="PS00050">
    <property type="entry name" value="RIBOSOMAL_L23"/>
    <property type="match status" value="1"/>
</dbReference>
<comment type="function">
    <text evidence="6">Binds to 23S rRNA. One of the proteins that surrounds the polypeptide exit tunnel on the outside of the ribosome.</text>
</comment>
<dbReference type="GO" id="GO:0019843">
    <property type="term" value="F:rRNA binding"/>
    <property type="evidence" value="ECO:0007669"/>
    <property type="project" value="UniProtKB-UniRule"/>
</dbReference>
<dbReference type="InterPro" id="IPR001014">
    <property type="entry name" value="Ribosomal_uL23_CS"/>
</dbReference>
<dbReference type="Proteomes" id="UP000092401">
    <property type="component" value="Unassembled WGS sequence"/>
</dbReference>
<comment type="subunit">
    <text evidence="6">Part of the 50S ribosomal subunit. Contacts protein L29.</text>
</comment>
<keyword evidence="2 6" id="KW-0699">rRNA-binding</keyword>
<comment type="caution">
    <text evidence="8">The sequence shown here is derived from an EMBL/GenBank/DDBJ whole genome shotgun (WGS) entry which is preliminary data.</text>
</comment>
<accession>A0A150IP80</accession>
<dbReference type="FunFam" id="3.30.70.330:FF:000532">
    <property type="entry name" value="50S ribosomal protein L23"/>
    <property type="match status" value="1"/>
</dbReference>
<evidence type="ECO:0000256" key="7">
    <source>
        <dbReference type="RuleBase" id="RU003934"/>
    </source>
</evidence>
<gene>
    <name evidence="6" type="primary">rpl23</name>
    <name evidence="8" type="ORF">APG10_01303</name>
    <name evidence="9" type="ORF">APG11_01595</name>
    <name evidence="10" type="ORF">APG12_01553</name>
</gene>
<dbReference type="NCBIfam" id="NF011118">
    <property type="entry name" value="PRK14548.1"/>
    <property type="match status" value="1"/>
</dbReference>
<evidence type="ECO:0000313" key="8">
    <source>
        <dbReference type="EMBL" id="KYC44902.1"/>
    </source>
</evidence>
<evidence type="ECO:0000256" key="5">
    <source>
        <dbReference type="ARBA" id="ARBA00023274"/>
    </source>
</evidence>
<dbReference type="InterPro" id="IPR012678">
    <property type="entry name" value="Ribosomal_uL23/eL15/eS24_sf"/>
</dbReference>
<dbReference type="SUPFAM" id="SSF54189">
    <property type="entry name" value="Ribosomal proteins S24e, L23 and L15e"/>
    <property type="match status" value="1"/>
</dbReference>
<sequence length="87" mass="9856">MKNPHDVIVHPLITEKTVATMERDNILTFIVTMSSNKQDIYNAVEELYEVEVEKVSTTVLPSGKKKAYVKLKEEYPADEVATKIGVF</sequence>
<organism evidence="8 12">
    <name type="scientific">Candidatus Methanofastidiosum methylothiophilum</name>
    <dbReference type="NCBI Taxonomy" id="1705564"/>
    <lineage>
        <taxon>Archaea</taxon>
        <taxon>Methanobacteriati</taxon>
        <taxon>Methanobacteriota</taxon>
        <taxon>Stenosarchaea group</taxon>
        <taxon>Candidatus Methanofastidiosia</taxon>
        <taxon>Candidatus Methanofastidiosales</taxon>
        <taxon>Candidatus Methanofastidiosaceae</taxon>
        <taxon>Candidatus Methanofastidiosum</taxon>
    </lineage>
</organism>
<dbReference type="InterPro" id="IPR019985">
    <property type="entry name" value="Ribosomal_uL23"/>
</dbReference>
<proteinExistence type="inferred from homology"/>
<dbReference type="GO" id="GO:0003735">
    <property type="term" value="F:structural constituent of ribosome"/>
    <property type="evidence" value="ECO:0007669"/>
    <property type="project" value="UniProtKB-UniRule"/>
</dbReference>
<name>A0A150IIY6_9EURY</name>
<evidence type="ECO:0000313" key="10">
    <source>
        <dbReference type="EMBL" id="KYC49305.1"/>
    </source>
</evidence>
<evidence type="ECO:0000313" key="9">
    <source>
        <dbReference type="EMBL" id="KYC46876.1"/>
    </source>
</evidence>
<dbReference type="GO" id="GO:1990904">
    <property type="term" value="C:ribonucleoprotein complex"/>
    <property type="evidence" value="ECO:0007669"/>
    <property type="project" value="UniProtKB-KW"/>
</dbReference>
<evidence type="ECO:0000256" key="3">
    <source>
        <dbReference type="ARBA" id="ARBA00022884"/>
    </source>
</evidence>
<dbReference type="Proteomes" id="UP000092403">
    <property type="component" value="Unassembled WGS sequence"/>
</dbReference>
<keyword evidence="5 6" id="KW-0687">Ribonucleoprotein</keyword>
<dbReference type="Gene3D" id="3.30.70.330">
    <property type="match status" value="1"/>
</dbReference>
<dbReference type="InterPro" id="IPR012677">
    <property type="entry name" value="Nucleotide-bd_a/b_plait_sf"/>
</dbReference>
<evidence type="ECO:0000256" key="2">
    <source>
        <dbReference type="ARBA" id="ARBA00022730"/>
    </source>
</evidence>
<dbReference type="PANTHER" id="PTHR11620">
    <property type="entry name" value="60S RIBOSOMAL PROTEIN L23A"/>
    <property type="match status" value="1"/>
</dbReference>
<dbReference type="InterPro" id="IPR013025">
    <property type="entry name" value="Ribosomal_uL23-like"/>
</dbReference>